<feature type="binding site" evidence="6">
    <location>
        <position position="115"/>
    </location>
    <ligand>
        <name>[4Fe-4S] cluster</name>
        <dbReference type="ChEBI" id="CHEBI:49883"/>
    </ligand>
</feature>
<comment type="caution">
    <text evidence="8">The sequence shown here is derived from an EMBL/GenBank/DDBJ whole genome shotgun (WGS) entry which is preliminary data.</text>
</comment>
<feature type="binding site" evidence="6">
    <location>
        <position position="197"/>
    </location>
    <ligand>
        <name>[4Fe-4S] cluster</name>
        <dbReference type="ChEBI" id="CHEBI:49883"/>
    </ligand>
</feature>
<keyword evidence="5 6" id="KW-0411">Iron-sulfur</keyword>
<feature type="binding site" evidence="6">
    <location>
        <position position="200"/>
    </location>
    <ligand>
        <name>[4Fe-4S] cluster</name>
        <dbReference type="ChEBI" id="CHEBI:49883"/>
    </ligand>
</feature>
<dbReference type="GO" id="GO:0043866">
    <property type="term" value="F:adenylyl-sulfate reductase (thioredoxin) activity"/>
    <property type="evidence" value="ECO:0007669"/>
    <property type="project" value="UniProtKB-EC"/>
</dbReference>
<keyword evidence="9" id="KW-1185">Reference proteome</keyword>
<dbReference type="AlphaFoldDB" id="Q0EZE5"/>
<evidence type="ECO:0000256" key="1">
    <source>
        <dbReference type="ARBA" id="ARBA00009732"/>
    </source>
</evidence>
<accession>Q0EZE5</accession>
<evidence type="ECO:0000256" key="3">
    <source>
        <dbReference type="ARBA" id="ARBA00023002"/>
    </source>
</evidence>
<dbReference type="FunCoup" id="Q0EZE5">
    <property type="interactions" value="258"/>
</dbReference>
<evidence type="ECO:0000313" key="9">
    <source>
        <dbReference type="Proteomes" id="UP000005297"/>
    </source>
</evidence>
<protein>
    <recommendedName>
        <fullName evidence="6">Adenosine 5'-phosphosulfate reductase</fullName>
        <shortName evidence="6">APS reductase</shortName>
        <ecNumber evidence="6">1.8.4.10</ecNumber>
    </recommendedName>
    <alternativeName>
        <fullName evidence="6">5'-adenylylsulfate reductase</fullName>
    </alternativeName>
    <alternativeName>
        <fullName evidence="6">Thioredoxin-dependent 5'-adenylylsulfate reductase</fullName>
    </alternativeName>
</protein>
<comment type="function">
    <text evidence="6">Catalyzes the formation of sulfite from adenosine 5'-phosphosulfate (APS) using thioredoxin as an electron donor.</text>
</comment>
<dbReference type="Proteomes" id="UP000005297">
    <property type="component" value="Unassembled WGS sequence"/>
</dbReference>
<proteinExistence type="inferred from homology"/>
<evidence type="ECO:0000256" key="4">
    <source>
        <dbReference type="ARBA" id="ARBA00023004"/>
    </source>
</evidence>
<dbReference type="GO" id="GO:0019379">
    <property type="term" value="P:sulfate assimilation, phosphoadenylyl sulfate reduction by phosphoadenylyl-sulfate reductase (thioredoxin)"/>
    <property type="evidence" value="ECO:0007669"/>
    <property type="project" value="UniProtKB-UniRule"/>
</dbReference>
<dbReference type="NCBIfam" id="TIGR00434">
    <property type="entry name" value="cysH"/>
    <property type="match status" value="1"/>
</dbReference>
<dbReference type="HAMAP" id="MF_00063">
    <property type="entry name" value="CysH"/>
    <property type="match status" value="1"/>
</dbReference>
<gene>
    <name evidence="6" type="primary">cysH</name>
    <name evidence="8" type="ORF">SPV1_14284</name>
</gene>
<feature type="domain" description="Phosphoadenosine phosphosulphate reductase" evidence="7">
    <location>
        <begin position="30"/>
        <end position="203"/>
    </location>
</feature>
<keyword evidence="3 6" id="KW-0560">Oxidoreductase</keyword>
<dbReference type="PIRSF" id="PIRSF000857">
    <property type="entry name" value="PAPS_reductase"/>
    <property type="match status" value="1"/>
</dbReference>
<dbReference type="InterPro" id="IPR002500">
    <property type="entry name" value="PAPS_reduct_dom"/>
</dbReference>
<dbReference type="NCBIfam" id="NF002537">
    <property type="entry name" value="PRK02090.1"/>
    <property type="match status" value="1"/>
</dbReference>
<dbReference type="GO" id="GO:0046872">
    <property type="term" value="F:metal ion binding"/>
    <property type="evidence" value="ECO:0007669"/>
    <property type="project" value="UniProtKB-KW"/>
</dbReference>
<comment type="pathway">
    <text evidence="6">Sulfur metabolism; hydrogen sulfide biosynthesis; sulfite from sulfate.</text>
</comment>
<comment type="subcellular location">
    <subcellularLocation>
        <location evidence="6">Cytoplasm</location>
    </subcellularLocation>
</comment>
<keyword evidence="2 6" id="KW-0479">Metal-binding</keyword>
<evidence type="ECO:0000259" key="7">
    <source>
        <dbReference type="Pfam" id="PF01507"/>
    </source>
</evidence>
<dbReference type="CDD" id="cd23945">
    <property type="entry name" value="PAPS_reductase"/>
    <property type="match status" value="1"/>
</dbReference>
<dbReference type="GO" id="GO:0051539">
    <property type="term" value="F:4 iron, 4 sulfur cluster binding"/>
    <property type="evidence" value="ECO:0007669"/>
    <property type="project" value="UniProtKB-UniRule"/>
</dbReference>
<reference evidence="8 9" key="1">
    <citation type="submission" date="2006-09" db="EMBL/GenBank/DDBJ databases">
        <authorList>
            <person name="Emerson D."/>
            <person name="Ferriera S."/>
            <person name="Johnson J."/>
            <person name="Kravitz S."/>
            <person name="Halpern A."/>
            <person name="Remington K."/>
            <person name="Beeson K."/>
            <person name="Tran B."/>
            <person name="Rogers Y.-H."/>
            <person name="Friedman R."/>
            <person name="Venter J.C."/>
        </authorList>
    </citation>
    <scope>NUCLEOTIDE SEQUENCE [LARGE SCALE GENOMIC DNA]</scope>
    <source>
        <strain evidence="8 9">PV-1</strain>
    </source>
</reference>
<dbReference type="GO" id="GO:0070814">
    <property type="term" value="P:hydrogen sulfide biosynthetic process"/>
    <property type="evidence" value="ECO:0007669"/>
    <property type="project" value="UniProtKB-UniRule"/>
</dbReference>
<dbReference type="eggNOG" id="COG0175">
    <property type="taxonomic scope" value="Bacteria"/>
</dbReference>
<dbReference type="OrthoDB" id="9794018at2"/>
<dbReference type="EC" id="1.8.4.10" evidence="6"/>
<keyword evidence="6" id="KW-0963">Cytoplasm</keyword>
<comment type="similarity">
    <text evidence="1 6">Belongs to the PAPS reductase family. CysH subfamily.</text>
</comment>
<evidence type="ECO:0000256" key="2">
    <source>
        <dbReference type="ARBA" id="ARBA00022723"/>
    </source>
</evidence>
<evidence type="ECO:0000256" key="6">
    <source>
        <dbReference type="HAMAP-Rule" id="MF_00063"/>
    </source>
</evidence>
<evidence type="ECO:0000313" key="8">
    <source>
        <dbReference type="EMBL" id="EAU54759.1"/>
    </source>
</evidence>
<keyword evidence="4 6" id="KW-0408">Iron</keyword>
<feature type="active site" description="Nucleophile; cysteine thiosulfonate intermediate" evidence="6">
    <location>
        <position position="226"/>
    </location>
</feature>
<dbReference type="PANTHER" id="PTHR46482">
    <property type="entry name" value="5'-ADENYLYLSULFATE REDUCTASE 3, CHLOROPLASTIC"/>
    <property type="match status" value="1"/>
</dbReference>
<dbReference type="GO" id="GO:0005737">
    <property type="term" value="C:cytoplasm"/>
    <property type="evidence" value="ECO:0007669"/>
    <property type="project" value="UniProtKB-SubCell"/>
</dbReference>
<comment type="catalytic activity">
    <reaction evidence="6">
        <text>[thioredoxin]-disulfide + sulfite + AMP + 2 H(+) = adenosine 5'-phosphosulfate + [thioredoxin]-dithiol</text>
        <dbReference type="Rhea" id="RHEA:21976"/>
        <dbReference type="Rhea" id="RHEA-COMP:10698"/>
        <dbReference type="Rhea" id="RHEA-COMP:10700"/>
        <dbReference type="ChEBI" id="CHEBI:15378"/>
        <dbReference type="ChEBI" id="CHEBI:17359"/>
        <dbReference type="ChEBI" id="CHEBI:29950"/>
        <dbReference type="ChEBI" id="CHEBI:50058"/>
        <dbReference type="ChEBI" id="CHEBI:58243"/>
        <dbReference type="ChEBI" id="CHEBI:456215"/>
        <dbReference type="EC" id="1.8.4.10"/>
    </reaction>
</comment>
<dbReference type="GO" id="GO:0004604">
    <property type="term" value="F:phosphoadenylyl-sulfate reductase (thioredoxin) activity"/>
    <property type="evidence" value="ECO:0007669"/>
    <property type="project" value="UniProtKB-UniRule"/>
</dbReference>
<dbReference type="Gene3D" id="3.40.50.620">
    <property type="entry name" value="HUPs"/>
    <property type="match status" value="1"/>
</dbReference>
<organism evidence="8 9">
    <name type="scientific">Mariprofundus ferrooxydans PV-1</name>
    <dbReference type="NCBI Taxonomy" id="314345"/>
    <lineage>
        <taxon>Bacteria</taxon>
        <taxon>Pseudomonadati</taxon>
        <taxon>Pseudomonadota</taxon>
        <taxon>Candidatius Mariprofundia</taxon>
        <taxon>Mariprofundales</taxon>
        <taxon>Mariprofundaceae</taxon>
        <taxon>Mariprofundus</taxon>
    </lineage>
</organism>
<dbReference type="RefSeq" id="WP_009850369.1">
    <property type="nucleotide sequence ID" value="NZ_DS022294.1"/>
</dbReference>
<feature type="binding site" evidence="6">
    <location>
        <position position="116"/>
    </location>
    <ligand>
        <name>[4Fe-4S] cluster</name>
        <dbReference type="ChEBI" id="CHEBI:49883"/>
    </ligand>
</feature>
<sequence>MTMVDDLVQQKVDASLLLLREAVARYGDRVVYASSLGSQAMVLIDLICRYTPGLRIVTLDTGRLPQQTYDLMDLLRERYGPVLNVLFPDAGEVRAMVDEHGVNLFYRAVANRKLCCAVRKVHPLQKELSGMQAWITGRRRDQANRSQITPVEDDPVYGLKKYNPMLDWTEADIWAYIRAHDLPYNSLHDSHYLSIGCACCTRAISVGEDPRSGRWWWENEDTLAECGLHVSSLARPGEGESGEGI</sequence>
<dbReference type="InParanoid" id="Q0EZE5"/>
<dbReference type="HOGENOM" id="CLU_044089_1_0_0"/>
<name>Q0EZE5_9PROT</name>
<dbReference type="InterPro" id="IPR014729">
    <property type="entry name" value="Rossmann-like_a/b/a_fold"/>
</dbReference>
<dbReference type="STRING" id="314344.AL013_11585"/>
<comment type="cofactor">
    <cofactor evidence="6">
        <name>[4Fe-4S] cluster</name>
        <dbReference type="ChEBI" id="CHEBI:49883"/>
    </cofactor>
    <text evidence="6">Binds 1 [4Fe-4S] cluster per subunit.</text>
</comment>
<dbReference type="Pfam" id="PF01507">
    <property type="entry name" value="PAPS_reduct"/>
    <property type="match status" value="1"/>
</dbReference>
<dbReference type="PANTHER" id="PTHR46482:SF9">
    <property type="entry name" value="5'-ADENYLYLSULFATE REDUCTASE 1, CHLOROPLASTIC"/>
    <property type="match status" value="1"/>
</dbReference>
<dbReference type="InterPro" id="IPR004511">
    <property type="entry name" value="PAPS/APS_Rdtase"/>
</dbReference>
<dbReference type="EMBL" id="AATS01000006">
    <property type="protein sequence ID" value="EAU54759.1"/>
    <property type="molecule type" value="Genomic_DNA"/>
</dbReference>
<evidence type="ECO:0000256" key="5">
    <source>
        <dbReference type="ARBA" id="ARBA00023014"/>
    </source>
</evidence>
<dbReference type="SUPFAM" id="SSF52402">
    <property type="entry name" value="Adenine nucleotide alpha hydrolases-like"/>
    <property type="match status" value="1"/>
</dbReference>